<dbReference type="Proteomes" id="UP000093173">
    <property type="component" value="Unassembled WGS sequence"/>
</dbReference>
<dbReference type="RefSeq" id="WP_017039836.1">
    <property type="nucleotide sequence ID" value="NZ_JBNGCH010000781.1"/>
</dbReference>
<comment type="caution">
    <text evidence="1">The sequence shown here is derived from an EMBL/GenBank/DDBJ whole genome shotgun (WGS) entry which is preliminary data.</text>
</comment>
<evidence type="ECO:0000313" key="1">
    <source>
        <dbReference type="EMBL" id="OCH73499.1"/>
    </source>
</evidence>
<dbReference type="AlphaFoldDB" id="A0A1B9QW11"/>
<dbReference type="EMBL" id="MAJZ01000781">
    <property type="protein sequence ID" value="OCH73499.1"/>
    <property type="molecule type" value="Genomic_DNA"/>
</dbReference>
<keyword evidence="2" id="KW-1185">Reference proteome</keyword>
<name>A0A1B9QW11_9VIBR</name>
<evidence type="ECO:0000313" key="2">
    <source>
        <dbReference type="Proteomes" id="UP000093173"/>
    </source>
</evidence>
<gene>
    <name evidence="1" type="ORF">A6E14_14345</name>
</gene>
<sequence>MPIPRDTKAQFIAKSRRLWGDRFGYNEVHYVNSRTPVLLWCKEHNESFSQTPKSHFSAKHACCPLCYKELAGTFQNAWRQKRQETPSGQNMRFHSLMNQVFTQ</sequence>
<accession>A0A1B9QW11</accession>
<proteinExistence type="predicted"/>
<protein>
    <submittedName>
        <fullName evidence="1">Uncharacterized protein</fullName>
    </submittedName>
</protein>
<reference evidence="2" key="1">
    <citation type="submission" date="2016-06" db="EMBL/GenBank/DDBJ databases">
        <authorList>
            <person name="Hehemann J.-H."/>
            <person name="Arevalo P."/>
            <person name="Datta M.S."/>
            <person name="Polz M.F."/>
        </authorList>
    </citation>
    <scope>NUCLEOTIDE SEQUENCE [LARGE SCALE GENOMIC DNA]</scope>
    <source>
        <strain evidence="2">9CSC122</strain>
    </source>
</reference>
<organism evidence="1 2">
    <name type="scientific">Vibrio genomosp. F10</name>
    <dbReference type="NCBI Taxonomy" id="723171"/>
    <lineage>
        <taxon>Bacteria</taxon>
        <taxon>Pseudomonadati</taxon>
        <taxon>Pseudomonadota</taxon>
        <taxon>Gammaproteobacteria</taxon>
        <taxon>Vibrionales</taxon>
        <taxon>Vibrionaceae</taxon>
        <taxon>Vibrio</taxon>
    </lineage>
</organism>